<dbReference type="Pfam" id="PF13445">
    <property type="entry name" value="zf-RING_UBOX"/>
    <property type="match status" value="1"/>
</dbReference>
<accession>A0ABD0M3P7</accession>
<dbReference type="CDD" id="cd19756">
    <property type="entry name" value="Bbox2"/>
    <property type="match status" value="1"/>
</dbReference>
<dbReference type="GO" id="GO:0008270">
    <property type="term" value="F:zinc ion binding"/>
    <property type="evidence" value="ECO:0007669"/>
    <property type="project" value="UniProtKB-KW"/>
</dbReference>
<dbReference type="Gene3D" id="3.30.40.10">
    <property type="entry name" value="Zinc/RING finger domain, C3HC4 (zinc finger)"/>
    <property type="match status" value="1"/>
</dbReference>
<evidence type="ECO:0000256" key="3">
    <source>
        <dbReference type="ARBA" id="ARBA00022833"/>
    </source>
</evidence>
<sequence length="607" mass="67524">SSWIQNTGVFCLLLKQKLLRQIQPSLFSRTALLPHYSLEVKIMAAGDQITSKAVTDRSEALKCALCLEIFKLPKLLPCFHTFCEQCLKNLAAQHQSGKFPCPNCRSETVVPTGGVSAFQNNFYINPLDLERAREGSVCRAHPKQELDWFCVDCDEVMCAKCAMTDHKAHETEDLSARVALAKTQLSDENVRLQRRLTEVKEQVAFVTEDLKLAKDKQAVLEKTVRNRQAFLKALVDKFADEAVASLQEVTDDIRKADLSPLQENIQELTETQQLVQHALDNGVGSELVALAKEFKCKDTGKEPAENLPRENVTSVCRPILRFDKSDSKDISELIRDYLGRAATSEMAVSAPEVVVVEKFQCGEHPDSAVFCVCPLNWGSVWVSYEPDQLAKCQFPQCFNENGNLESTQKTAPGRSSWTGRANSRGMLNQSNSVSFSKSPTVYKLTSSIQGRSDVSRVIVLSEDPFSSQANTVFTIACNSHRAFDVNRSEELFVVLEEGQAPTHQREVRLYKYAKSDAIATYSPPASPFRPSDVCFYNLGGQEVLLVADELNDAIHVVKATNRSLEFDRYLAPGCPLLVRPTALNVDNKGRLWVACRGARVLTCEAIA</sequence>
<dbReference type="Gene3D" id="3.30.160.60">
    <property type="entry name" value="Classic Zinc Finger"/>
    <property type="match status" value="1"/>
</dbReference>
<feature type="region of interest" description="Disordered" evidence="6">
    <location>
        <begin position="405"/>
        <end position="432"/>
    </location>
</feature>
<proteinExistence type="predicted"/>
<keyword evidence="5" id="KW-0175">Coiled coil</keyword>
<comment type="caution">
    <text evidence="9">The sequence shown here is derived from an EMBL/GenBank/DDBJ whole genome shotgun (WGS) entry which is preliminary data.</text>
</comment>
<feature type="domain" description="RING-type" evidence="7">
    <location>
        <begin position="63"/>
        <end position="105"/>
    </location>
</feature>
<evidence type="ECO:0000256" key="5">
    <source>
        <dbReference type="SAM" id="Coils"/>
    </source>
</evidence>
<dbReference type="PROSITE" id="PS50089">
    <property type="entry name" value="ZF_RING_2"/>
    <property type="match status" value="1"/>
</dbReference>
<name>A0ABD0M3P7_9CAEN</name>
<dbReference type="SUPFAM" id="SSF57845">
    <property type="entry name" value="B-box zinc-binding domain"/>
    <property type="match status" value="1"/>
</dbReference>
<organism evidence="9 10">
    <name type="scientific">Batillaria attramentaria</name>
    <dbReference type="NCBI Taxonomy" id="370345"/>
    <lineage>
        <taxon>Eukaryota</taxon>
        <taxon>Metazoa</taxon>
        <taxon>Spiralia</taxon>
        <taxon>Lophotrochozoa</taxon>
        <taxon>Mollusca</taxon>
        <taxon>Gastropoda</taxon>
        <taxon>Caenogastropoda</taxon>
        <taxon>Sorbeoconcha</taxon>
        <taxon>Cerithioidea</taxon>
        <taxon>Batillariidae</taxon>
        <taxon>Batillaria</taxon>
    </lineage>
</organism>
<evidence type="ECO:0000256" key="4">
    <source>
        <dbReference type="PROSITE-ProRule" id="PRU00024"/>
    </source>
</evidence>
<dbReference type="InterPro" id="IPR001841">
    <property type="entry name" value="Znf_RING"/>
</dbReference>
<dbReference type="InterPro" id="IPR000315">
    <property type="entry name" value="Znf_B-box"/>
</dbReference>
<evidence type="ECO:0000259" key="7">
    <source>
        <dbReference type="PROSITE" id="PS50089"/>
    </source>
</evidence>
<dbReference type="PANTHER" id="PTHR25462">
    <property type="entry name" value="BONUS, ISOFORM C-RELATED"/>
    <property type="match status" value="1"/>
</dbReference>
<dbReference type="InterPro" id="IPR027370">
    <property type="entry name" value="Znf-RING_euk"/>
</dbReference>
<keyword evidence="2 4" id="KW-0863">Zinc-finger</keyword>
<dbReference type="PROSITE" id="PS50119">
    <property type="entry name" value="ZF_BBOX"/>
    <property type="match status" value="1"/>
</dbReference>
<dbReference type="SUPFAM" id="SSF101898">
    <property type="entry name" value="NHL repeat"/>
    <property type="match status" value="1"/>
</dbReference>
<evidence type="ECO:0000259" key="8">
    <source>
        <dbReference type="PROSITE" id="PS50119"/>
    </source>
</evidence>
<gene>
    <name evidence="9" type="ORF">BaRGS_00002556</name>
</gene>
<dbReference type="AlphaFoldDB" id="A0ABD0M3P7"/>
<feature type="domain" description="B box-type" evidence="8">
    <location>
        <begin position="133"/>
        <end position="174"/>
    </location>
</feature>
<dbReference type="InterPro" id="IPR047153">
    <property type="entry name" value="TRIM45/56/19-like"/>
</dbReference>
<dbReference type="Proteomes" id="UP001519460">
    <property type="component" value="Unassembled WGS sequence"/>
</dbReference>
<dbReference type="InterPro" id="IPR017907">
    <property type="entry name" value="Znf_RING_CS"/>
</dbReference>
<keyword evidence="10" id="KW-1185">Reference proteome</keyword>
<evidence type="ECO:0000256" key="1">
    <source>
        <dbReference type="ARBA" id="ARBA00022723"/>
    </source>
</evidence>
<dbReference type="SMART" id="SM00336">
    <property type="entry name" value="BBOX"/>
    <property type="match status" value="1"/>
</dbReference>
<dbReference type="SMART" id="SM00184">
    <property type="entry name" value="RING"/>
    <property type="match status" value="1"/>
</dbReference>
<keyword evidence="3" id="KW-0862">Zinc</keyword>
<keyword evidence="1" id="KW-0479">Metal-binding</keyword>
<dbReference type="PROSITE" id="PS00518">
    <property type="entry name" value="ZF_RING_1"/>
    <property type="match status" value="1"/>
</dbReference>
<evidence type="ECO:0000313" key="10">
    <source>
        <dbReference type="Proteomes" id="UP001519460"/>
    </source>
</evidence>
<dbReference type="EMBL" id="JACVVK020000007">
    <property type="protein sequence ID" value="KAK7506444.1"/>
    <property type="molecule type" value="Genomic_DNA"/>
</dbReference>
<dbReference type="PANTHER" id="PTHR25462:SF296">
    <property type="entry name" value="MEIOTIC P26, ISOFORM F"/>
    <property type="match status" value="1"/>
</dbReference>
<dbReference type="SUPFAM" id="SSF57850">
    <property type="entry name" value="RING/U-box"/>
    <property type="match status" value="1"/>
</dbReference>
<dbReference type="Pfam" id="PF00643">
    <property type="entry name" value="zf-B_box"/>
    <property type="match status" value="1"/>
</dbReference>
<protein>
    <submittedName>
        <fullName evidence="9">Uncharacterized protein</fullName>
    </submittedName>
</protein>
<feature type="non-terminal residue" evidence="9">
    <location>
        <position position="1"/>
    </location>
</feature>
<evidence type="ECO:0000256" key="6">
    <source>
        <dbReference type="SAM" id="MobiDB-lite"/>
    </source>
</evidence>
<dbReference type="InterPro" id="IPR013083">
    <property type="entry name" value="Znf_RING/FYVE/PHD"/>
</dbReference>
<evidence type="ECO:0000256" key="2">
    <source>
        <dbReference type="ARBA" id="ARBA00022771"/>
    </source>
</evidence>
<reference evidence="9 10" key="1">
    <citation type="journal article" date="2023" name="Sci. Data">
        <title>Genome assembly of the Korean intertidal mud-creeper Batillaria attramentaria.</title>
        <authorList>
            <person name="Patra A.K."/>
            <person name="Ho P.T."/>
            <person name="Jun S."/>
            <person name="Lee S.J."/>
            <person name="Kim Y."/>
            <person name="Won Y.J."/>
        </authorList>
    </citation>
    <scope>NUCLEOTIDE SEQUENCE [LARGE SCALE GENOMIC DNA]</scope>
    <source>
        <strain evidence="9">Wonlab-2016</strain>
    </source>
</reference>
<feature type="coiled-coil region" evidence="5">
    <location>
        <begin position="182"/>
        <end position="216"/>
    </location>
</feature>
<evidence type="ECO:0000313" key="9">
    <source>
        <dbReference type="EMBL" id="KAK7506444.1"/>
    </source>
</evidence>